<dbReference type="Pfam" id="PF13424">
    <property type="entry name" value="TPR_12"/>
    <property type="match status" value="1"/>
</dbReference>
<reference evidence="2 3" key="1">
    <citation type="submission" date="2024-03" db="EMBL/GenBank/DDBJ databases">
        <title>High-quality draft genome sequence of Oceanobacter sp. wDCs-4.</title>
        <authorList>
            <person name="Dong C."/>
        </authorList>
    </citation>
    <scope>NUCLEOTIDE SEQUENCE [LARGE SCALE GENOMIC DNA]</scope>
    <source>
        <strain evidence="3">wDCs-4</strain>
    </source>
</reference>
<dbReference type="InterPro" id="IPR019734">
    <property type="entry name" value="TPR_rpt"/>
</dbReference>
<evidence type="ECO:0000313" key="2">
    <source>
        <dbReference type="EMBL" id="MFK4753476.1"/>
    </source>
</evidence>
<dbReference type="PROSITE" id="PS50005">
    <property type="entry name" value="TPR"/>
    <property type="match status" value="2"/>
</dbReference>
<dbReference type="Pfam" id="PF13181">
    <property type="entry name" value="TPR_8"/>
    <property type="match status" value="1"/>
</dbReference>
<dbReference type="SUPFAM" id="SSF48452">
    <property type="entry name" value="TPR-like"/>
    <property type="match status" value="1"/>
</dbReference>
<dbReference type="PROSITE" id="PS51257">
    <property type="entry name" value="PROKAR_LIPOPROTEIN"/>
    <property type="match status" value="1"/>
</dbReference>
<dbReference type="PANTHER" id="PTHR12558">
    <property type="entry name" value="CELL DIVISION CYCLE 16,23,27"/>
    <property type="match status" value="1"/>
</dbReference>
<dbReference type="RefSeq" id="WP_416206509.1">
    <property type="nucleotide sequence ID" value="NZ_JBBKTX010000016.1"/>
</dbReference>
<dbReference type="EMBL" id="JBBKTX010000016">
    <property type="protein sequence ID" value="MFK4753476.1"/>
    <property type="molecule type" value="Genomic_DNA"/>
</dbReference>
<dbReference type="PANTHER" id="PTHR12558:SF13">
    <property type="entry name" value="CELL DIVISION CYCLE PROTEIN 27 HOMOLOG"/>
    <property type="match status" value="1"/>
</dbReference>
<name>A0ABW8NKH2_9GAMM</name>
<protein>
    <submittedName>
        <fullName evidence="2">Tetratricopeptide repeat protein</fullName>
    </submittedName>
</protein>
<organism evidence="2 3">
    <name type="scientific">Oceanobacter antarcticus</name>
    <dbReference type="NCBI Taxonomy" id="3133425"/>
    <lineage>
        <taxon>Bacteria</taxon>
        <taxon>Pseudomonadati</taxon>
        <taxon>Pseudomonadota</taxon>
        <taxon>Gammaproteobacteria</taxon>
        <taxon>Oceanospirillales</taxon>
        <taxon>Oceanospirillaceae</taxon>
        <taxon>Oceanobacter</taxon>
    </lineage>
</organism>
<dbReference type="SMART" id="SM00028">
    <property type="entry name" value="TPR"/>
    <property type="match status" value="4"/>
</dbReference>
<proteinExistence type="predicted"/>
<gene>
    <name evidence="2" type="ORF">WG929_13750</name>
</gene>
<feature type="repeat" description="TPR" evidence="1">
    <location>
        <begin position="41"/>
        <end position="74"/>
    </location>
</feature>
<evidence type="ECO:0000256" key="1">
    <source>
        <dbReference type="PROSITE-ProRule" id="PRU00339"/>
    </source>
</evidence>
<keyword evidence="1" id="KW-0802">TPR repeat</keyword>
<keyword evidence="3" id="KW-1185">Reference proteome</keyword>
<dbReference type="Gene3D" id="1.25.40.10">
    <property type="entry name" value="Tetratricopeptide repeat domain"/>
    <property type="match status" value="1"/>
</dbReference>
<dbReference type="InterPro" id="IPR011990">
    <property type="entry name" value="TPR-like_helical_dom_sf"/>
</dbReference>
<evidence type="ECO:0000313" key="3">
    <source>
        <dbReference type="Proteomes" id="UP001620597"/>
    </source>
</evidence>
<sequence length="266" mass="30528">MRQLSNTLQQLLMITLTLVLTACVTTTESRLQKNKNPDKALENYTQLGFGYLKQNRPDLARQRLQKALSIDADHAPANDAMGLVWQMEGEYDLAEEFMRKAISNDSSYAAAKHHLGRLYAQMQRYDKAEKWLETAAGDRYYDGRANAYNDLAMNYYRQNEPVKAIDSYLEALRLSPYNVDALVNASTLLFEAQRYGESRKYFDRLDRLVAKGNTRHTSHSLWLGIKLATIYQDTDKVIGLATQLKKQFPDSNEYRLYQESLGSAKD</sequence>
<dbReference type="Proteomes" id="UP001620597">
    <property type="component" value="Unassembled WGS sequence"/>
</dbReference>
<accession>A0ABW8NKH2</accession>
<feature type="repeat" description="TPR" evidence="1">
    <location>
        <begin position="145"/>
        <end position="178"/>
    </location>
</feature>
<comment type="caution">
    <text evidence="2">The sequence shown here is derived from an EMBL/GenBank/DDBJ whole genome shotgun (WGS) entry which is preliminary data.</text>
</comment>